<evidence type="ECO:0000313" key="2">
    <source>
        <dbReference type="EMBL" id="RZT87015.1"/>
    </source>
</evidence>
<feature type="transmembrane region" description="Helical" evidence="1">
    <location>
        <begin position="98"/>
        <end position="118"/>
    </location>
</feature>
<dbReference type="EMBL" id="SHKL01000001">
    <property type="protein sequence ID" value="RZT87015.1"/>
    <property type="molecule type" value="Genomic_DNA"/>
</dbReference>
<organism evidence="2 3">
    <name type="scientific">Pseudonocardia sediminis</name>
    <dbReference type="NCBI Taxonomy" id="1397368"/>
    <lineage>
        <taxon>Bacteria</taxon>
        <taxon>Bacillati</taxon>
        <taxon>Actinomycetota</taxon>
        <taxon>Actinomycetes</taxon>
        <taxon>Pseudonocardiales</taxon>
        <taxon>Pseudonocardiaceae</taxon>
        <taxon>Pseudonocardia</taxon>
    </lineage>
</organism>
<keyword evidence="1" id="KW-0472">Membrane</keyword>
<feature type="transmembrane region" description="Helical" evidence="1">
    <location>
        <begin position="124"/>
        <end position="143"/>
    </location>
</feature>
<feature type="transmembrane region" description="Helical" evidence="1">
    <location>
        <begin position="378"/>
        <end position="400"/>
    </location>
</feature>
<dbReference type="Proteomes" id="UP000291591">
    <property type="component" value="Unassembled WGS sequence"/>
</dbReference>
<dbReference type="OrthoDB" id="3563487at2"/>
<feature type="transmembrane region" description="Helical" evidence="1">
    <location>
        <begin position="347"/>
        <end position="366"/>
    </location>
</feature>
<sequence>MTDQRQTSSRVDRRAVVLTVASLLLSAGFVAVSLAYNQGRLIPPLDDVYIHLQYGRQLGLGEGFRYNTGDPVTTGASSLLYALLLGAAWFLGFEGTSLLAFAVGFGALCAAAATALTYLLGRRVAGRTVGTWAGVLVVVSGPLQWGAVSGMEVGLVAALTTGAVYAFACEQPGGRFRVTPVVAALLALSRPEGVIVAVGLVAGMAWALGRRRRPTFGTAALASLPVLAALAQLVFYRLATGSAQANGVRAKSWLYQGELIQPLEVADHTLANLRQMAASLTGLSGQDFLPPAALVFAVLGLAALGLGPRTGWRTLAAVLAFGLGVVLVSLSTLITAQWQDLRYVQPFVPLLLLLAVIGVDALARLGGAGTDDGRGRAVVLHGLLTVALLFSVLATPTWALRLAQQATAMREGPVTIGNWLAGNVPPGASVAVNDVGAAAWFGGHRTVDLVGLTTNDMTRPSLNGPGTLYEALRHMPPGQRPDHFAIFDRWGGIPFADLGLAGVLGPEPVITFQLTSPPRPISATAPQTCQIDRTCDKVSVWRADWSLAGTGGTPDRPVPGTVHDQLNVGDLDDEARHDWTPHPPVQGLQPVSSVARTVVAPGRTVADSGRRVVGGEMFTLDGLTPGRPVTLTSRVGPDPERLDPEARAVRVGVDGRPAGQWDLTGPGDATWVQSSFVIPAELVTSPRITVSTGPLQEFLGPYPAYTAYGYWASQ</sequence>
<reference evidence="2 3" key="1">
    <citation type="submission" date="2019-02" db="EMBL/GenBank/DDBJ databases">
        <title>Sequencing the genomes of 1000 actinobacteria strains.</title>
        <authorList>
            <person name="Klenk H.-P."/>
        </authorList>
    </citation>
    <scope>NUCLEOTIDE SEQUENCE [LARGE SCALE GENOMIC DNA]</scope>
    <source>
        <strain evidence="2 3">DSM 45779</strain>
    </source>
</reference>
<protein>
    <recommendedName>
        <fullName evidence="4">4-amino-4-deoxy-L-arabinose transferase-like glycosyltransferase</fullName>
    </recommendedName>
</protein>
<dbReference type="AlphaFoldDB" id="A0A4Q7UYZ1"/>
<feature type="transmembrane region" description="Helical" evidence="1">
    <location>
        <begin position="288"/>
        <end position="307"/>
    </location>
</feature>
<evidence type="ECO:0000256" key="1">
    <source>
        <dbReference type="SAM" id="Phobius"/>
    </source>
</evidence>
<evidence type="ECO:0008006" key="4">
    <source>
        <dbReference type="Google" id="ProtNLM"/>
    </source>
</evidence>
<gene>
    <name evidence="2" type="ORF">EV383_3920</name>
</gene>
<accession>A0A4Q7UYZ1</accession>
<comment type="caution">
    <text evidence="2">The sequence shown here is derived from an EMBL/GenBank/DDBJ whole genome shotgun (WGS) entry which is preliminary data.</text>
</comment>
<dbReference type="RefSeq" id="WP_130291220.1">
    <property type="nucleotide sequence ID" value="NZ_SHKL01000001.1"/>
</dbReference>
<keyword evidence="3" id="KW-1185">Reference proteome</keyword>
<keyword evidence="1" id="KW-0812">Transmembrane</keyword>
<name>A0A4Q7UYZ1_PSEST</name>
<proteinExistence type="predicted"/>
<feature type="transmembrane region" description="Helical" evidence="1">
    <location>
        <begin position="72"/>
        <end position="91"/>
    </location>
</feature>
<evidence type="ECO:0000313" key="3">
    <source>
        <dbReference type="Proteomes" id="UP000291591"/>
    </source>
</evidence>
<feature type="transmembrane region" description="Helical" evidence="1">
    <location>
        <begin position="150"/>
        <end position="168"/>
    </location>
</feature>
<feature type="transmembrane region" description="Helical" evidence="1">
    <location>
        <begin position="314"/>
        <end position="335"/>
    </location>
</feature>
<feature type="transmembrane region" description="Helical" evidence="1">
    <location>
        <begin position="220"/>
        <end position="239"/>
    </location>
</feature>
<feature type="transmembrane region" description="Helical" evidence="1">
    <location>
        <begin position="188"/>
        <end position="208"/>
    </location>
</feature>
<keyword evidence="1" id="KW-1133">Transmembrane helix</keyword>
<feature type="transmembrane region" description="Helical" evidence="1">
    <location>
        <begin position="15"/>
        <end position="36"/>
    </location>
</feature>